<feature type="non-terminal residue" evidence="2">
    <location>
        <position position="1"/>
    </location>
</feature>
<reference evidence="2" key="1">
    <citation type="submission" date="2018-05" db="EMBL/GenBank/DDBJ databases">
        <authorList>
            <person name="Lanie J.A."/>
            <person name="Ng W.-L."/>
            <person name="Kazmierczak K.M."/>
            <person name="Andrzejewski T.M."/>
            <person name="Davidsen T.M."/>
            <person name="Wayne K.J."/>
            <person name="Tettelin H."/>
            <person name="Glass J.I."/>
            <person name="Rusch D."/>
            <person name="Podicherti R."/>
            <person name="Tsui H.-C.T."/>
            <person name="Winkler M.E."/>
        </authorList>
    </citation>
    <scope>NUCLEOTIDE SEQUENCE</scope>
</reference>
<protein>
    <recommendedName>
        <fullName evidence="1">Major capsid protein C-terminal domain-containing protein</fullName>
    </recommendedName>
</protein>
<dbReference type="GO" id="GO:0005198">
    <property type="term" value="F:structural molecule activity"/>
    <property type="evidence" value="ECO:0007669"/>
    <property type="project" value="InterPro"/>
</dbReference>
<name>A0A383EVT2_9ZZZZ</name>
<dbReference type="Pfam" id="PF04451">
    <property type="entry name" value="Capsid_NCLDV"/>
    <property type="match status" value="1"/>
</dbReference>
<dbReference type="AlphaFoldDB" id="A0A383EVT2"/>
<evidence type="ECO:0000313" key="2">
    <source>
        <dbReference type="EMBL" id="SVE60335.1"/>
    </source>
</evidence>
<evidence type="ECO:0000259" key="1">
    <source>
        <dbReference type="Pfam" id="PF04451"/>
    </source>
</evidence>
<organism evidence="2">
    <name type="scientific">marine metagenome</name>
    <dbReference type="NCBI Taxonomy" id="408172"/>
    <lineage>
        <taxon>unclassified sequences</taxon>
        <taxon>metagenomes</taxon>
        <taxon>ecological metagenomes</taxon>
    </lineage>
</organism>
<accession>A0A383EVT2</accession>
<dbReference type="InterPro" id="IPR016112">
    <property type="entry name" value="VP_dsDNA_II"/>
</dbReference>
<proteinExistence type="predicted"/>
<dbReference type="SUPFAM" id="SSF49749">
    <property type="entry name" value="Group II dsDNA viruses VP"/>
    <property type="match status" value="1"/>
</dbReference>
<dbReference type="InterPro" id="IPR038519">
    <property type="entry name" value="MCP_C_sf"/>
</dbReference>
<dbReference type="InterPro" id="IPR007542">
    <property type="entry name" value="MCP_C"/>
</dbReference>
<gene>
    <name evidence="2" type="ORF">METZ01_LOCUS513189</name>
</gene>
<feature type="domain" description="Major capsid protein C-terminal" evidence="1">
    <location>
        <begin position="2"/>
        <end position="97"/>
    </location>
</feature>
<dbReference type="Gene3D" id="2.70.9.20">
    <property type="entry name" value="Major capsid protein Vp54"/>
    <property type="match status" value="1"/>
</dbReference>
<dbReference type="EMBL" id="UINC01228844">
    <property type="protein sequence ID" value="SVE60335.1"/>
    <property type="molecule type" value="Genomic_DNA"/>
</dbReference>
<sequence length="99" mass="11122">LIQAYEHHKSVPNKNIHCYNFSLYPEDFQPSGTCYFSDIKEKHLRLDVTSNPLDLPDPDFVSNSYALAATNSGQANSGLQLKVFALNYNLMKIKSGNIV</sequence>